<evidence type="ECO:0000313" key="1">
    <source>
        <dbReference type="EMBL" id="GLK83825.1"/>
    </source>
</evidence>
<sequence>MSDDIIVGDASLPASTDDCGCCQGTSAALPAARHNPPGQPAIAYRAGTHAAFKQAMLALLSSPRFPALGRLSTRADDDFAIALIDGWATACDVLTFYQERIANEAYLTTAGESLSVTELARLIGYRRRPGMAASVDLAFTLEPAPGAPEQAVAEAAIPVGSRVQSIPGPGERSQSFETVEAIAGRVAWNALKPRQSVPHRLRSGDRIAFLNGLALSLRVGDAVLVLDRQLLAAASRSNWELRTIVAVEAEVDAERTAITLDRGLGSWVSALGPEAELSLLVFRQRAALFAYNAPHPSALHPQQLGRNFPNQLPTEDWPFAIEDDVIDLDNAYPGIVPGSWLALARPDARALYRVEATAETGRARFLISGKSTRLRLDTGEGLKDFGAGNYRLTTVYAQPEAMDFAQAPVVDPLWGETIVLGALVPELPAGRRLIVRGKRPLVRVRERLALTDADRPGETFAVAAGEVLTVTAPPVELSGGKATRWRLRSPGGREGTIDIGAMTRPLVFIPAGKDDPVIAEAATLEAVELEDATHARLRLGKPLAHAYDRASAEVLANVARATHGECVSDILGGGDAGAVFQRFALRQPPLTFVRSAQGEGRQSTLAVRVNDVLWDEVPYLFGHGPRERVYATRLADDGSTLVEFGDGAAGSRLPSGRDNIVASYRKGAGLEGLVRANQLSLLTSRPLGVKAVTNPLAAEGAQDPEQMGEARLNAPASVLTLGRTVSLRDYEDHARSFAGIAKAQATLIWDGQARRIFLTVAGAAGTVVAVDDMLQALRVDGDPFVALDAGPCRPVGVRLALRVKVDPRRRTEAVLAALQARLREVFGFGARSLGQPLYLSEVFAAAGAVPGIEAVTVDRLYRSTAPDNAPERHAQLLAAPAARRPDGGFDGAELLVLAAEPFDRLEVMP</sequence>
<dbReference type="Proteomes" id="UP001143330">
    <property type="component" value="Unassembled WGS sequence"/>
</dbReference>
<comment type="caution">
    <text evidence="1">The sequence shown here is derived from an EMBL/GenBank/DDBJ whole genome shotgun (WGS) entry which is preliminary data.</text>
</comment>
<keyword evidence="2" id="KW-1185">Reference proteome</keyword>
<proteinExistence type="predicted"/>
<reference evidence="1" key="2">
    <citation type="submission" date="2023-01" db="EMBL/GenBank/DDBJ databases">
        <authorList>
            <person name="Sun Q."/>
            <person name="Evtushenko L."/>
        </authorList>
    </citation>
    <scope>NUCLEOTIDE SEQUENCE</scope>
    <source>
        <strain evidence="1">VKM B-2789</strain>
    </source>
</reference>
<dbReference type="RefSeq" id="WP_213364028.1">
    <property type="nucleotide sequence ID" value="NZ_BSFM01000011.1"/>
</dbReference>
<evidence type="ECO:0008006" key="3">
    <source>
        <dbReference type="Google" id="ProtNLM"/>
    </source>
</evidence>
<organism evidence="1 2">
    <name type="scientific">Ancylobacter defluvii</name>
    <dbReference type="NCBI Taxonomy" id="1282440"/>
    <lineage>
        <taxon>Bacteria</taxon>
        <taxon>Pseudomonadati</taxon>
        <taxon>Pseudomonadota</taxon>
        <taxon>Alphaproteobacteria</taxon>
        <taxon>Hyphomicrobiales</taxon>
        <taxon>Xanthobacteraceae</taxon>
        <taxon>Ancylobacter</taxon>
    </lineage>
</organism>
<dbReference type="EMBL" id="BSFM01000011">
    <property type="protein sequence ID" value="GLK83825.1"/>
    <property type="molecule type" value="Genomic_DNA"/>
</dbReference>
<protein>
    <recommendedName>
        <fullName evidence="3">Baseplate assembly protein</fullName>
    </recommendedName>
</protein>
<gene>
    <name evidence="1" type="ORF">GCM10017653_18950</name>
</gene>
<accession>A0A9W6JXB6</accession>
<reference evidence="1" key="1">
    <citation type="journal article" date="2014" name="Int. J. Syst. Evol. Microbiol.">
        <title>Complete genome sequence of Corynebacterium casei LMG S-19264T (=DSM 44701T), isolated from a smear-ripened cheese.</title>
        <authorList>
            <consortium name="US DOE Joint Genome Institute (JGI-PGF)"/>
            <person name="Walter F."/>
            <person name="Albersmeier A."/>
            <person name="Kalinowski J."/>
            <person name="Ruckert C."/>
        </authorList>
    </citation>
    <scope>NUCLEOTIDE SEQUENCE</scope>
    <source>
        <strain evidence="1">VKM B-2789</strain>
    </source>
</reference>
<dbReference type="AlphaFoldDB" id="A0A9W6JXB6"/>
<name>A0A9W6JXB6_9HYPH</name>
<evidence type="ECO:0000313" key="2">
    <source>
        <dbReference type="Proteomes" id="UP001143330"/>
    </source>
</evidence>